<protein>
    <submittedName>
        <fullName evidence="1">Uncharacterized protein</fullName>
    </submittedName>
</protein>
<proteinExistence type="predicted"/>
<keyword evidence="2" id="KW-1185">Reference proteome</keyword>
<reference evidence="2" key="1">
    <citation type="journal article" date="2022" name="Mol. Ecol. Resour.">
        <title>The genomes of chicory, endive, great burdock and yacon provide insights into Asteraceae palaeo-polyploidization history and plant inulin production.</title>
        <authorList>
            <person name="Fan W."/>
            <person name="Wang S."/>
            <person name="Wang H."/>
            <person name="Wang A."/>
            <person name="Jiang F."/>
            <person name="Liu H."/>
            <person name="Zhao H."/>
            <person name="Xu D."/>
            <person name="Zhang Y."/>
        </authorList>
    </citation>
    <scope>NUCLEOTIDE SEQUENCE [LARGE SCALE GENOMIC DNA]</scope>
    <source>
        <strain evidence="2">cv. Punajuju</strain>
    </source>
</reference>
<accession>A0ACB9ALD5</accession>
<gene>
    <name evidence="1" type="ORF">L2E82_40772</name>
</gene>
<dbReference type="EMBL" id="CM042015">
    <property type="protein sequence ID" value="KAI3710972.1"/>
    <property type="molecule type" value="Genomic_DNA"/>
</dbReference>
<name>A0ACB9ALD5_CICIN</name>
<comment type="caution">
    <text evidence="1">The sequence shown here is derived from an EMBL/GenBank/DDBJ whole genome shotgun (WGS) entry which is preliminary data.</text>
</comment>
<reference evidence="1 2" key="2">
    <citation type="journal article" date="2022" name="Mol. Ecol. Resour.">
        <title>The genomes of chicory, endive, great burdock and yacon provide insights into Asteraceae paleo-polyploidization history and plant inulin production.</title>
        <authorList>
            <person name="Fan W."/>
            <person name="Wang S."/>
            <person name="Wang H."/>
            <person name="Wang A."/>
            <person name="Jiang F."/>
            <person name="Liu H."/>
            <person name="Zhao H."/>
            <person name="Xu D."/>
            <person name="Zhang Y."/>
        </authorList>
    </citation>
    <scope>NUCLEOTIDE SEQUENCE [LARGE SCALE GENOMIC DNA]</scope>
    <source>
        <strain evidence="2">cv. Punajuju</strain>
        <tissue evidence="1">Leaves</tissue>
    </source>
</reference>
<evidence type="ECO:0000313" key="1">
    <source>
        <dbReference type="EMBL" id="KAI3710972.1"/>
    </source>
</evidence>
<dbReference type="Proteomes" id="UP001055811">
    <property type="component" value="Linkage Group LG07"/>
</dbReference>
<evidence type="ECO:0000313" key="2">
    <source>
        <dbReference type="Proteomes" id="UP001055811"/>
    </source>
</evidence>
<organism evidence="1 2">
    <name type="scientific">Cichorium intybus</name>
    <name type="common">Chicory</name>
    <dbReference type="NCBI Taxonomy" id="13427"/>
    <lineage>
        <taxon>Eukaryota</taxon>
        <taxon>Viridiplantae</taxon>
        <taxon>Streptophyta</taxon>
        <taxon>Embryophyta</taxon>
        <taxon>Tracheophyta</taxon>
        <taxon>Spermatophyta</taxon>
        <taxon>Magnoliopsida</taxon>
        <taxon>eudicotyledons</taxon>
        <taxon>Gunneridae</taxon>
        <taxon>Pentapetalae</taxon>
        <taxon>asterids</taxon>
        <taxon>campanulids</taxon>
        <taxon>Asterales</taxon>
        <taxon>Asteraceae</taxon>
        <taxon>Cichorioideae</taxon>
        <taxon>Cichorieae</taxon>
        <taxon>Cichoriinae</taxon>
        <taxon>Cichorium</taxon>
    </lineage>
</organism>
<sequence>MSHNTRDKRGQQKAHFPITCIISPLSVTPFTLYLFDKFPSVHLQNQQTRIAKTRQKMLRLSFLFLAVTFSFHPSFCNGNAEVTVLMEIKASLDPENKHLTSWTETGDPCSGSFIGVACNQYLKVANISLQGKGLTGKVPPAISGLKCLSGLYLHYNFLTGKIPKEISSLTELSELYLNVNSLTGEIPREIGNMTSLQVLELCCNRLNGPIPSELGNLKKLNVVALQHNRLTGPIPRTLGDLAMLERLDLSFNRLLGTIPINIARATQLEFFDVQNNSLSGFVPTALKRLNSGFNYNNNHDLCGAVFSSLRPCTDLDVAMINQLEPFTPTPNTTIPINIPQSANIMPHCQQTHCSNSPNLRRVGIIAAIVTVIAALSVTLLAAVIVHRRRKQRIWSKSETPDHKFSIQESSRRSGDYSCAWDPTQTSPQKCGFCVESTSLQSFNLEEIESATRYFSDANLLGKSKFSAVYKGVLRDRSVVAVKCVSVTSCKADEAEFTKGLTLLTSLKHDNLARLRGFCCSKGRGECFLVYDFASKGNLSEYLDVEDKRSTYVLDWPKRVSIINGIAKGLAYLHSDTEKPGMIHRNISMEKILIDEQYNPLITDAGLLKLLADDIVFSALKVSAALGYMAPEYITTGKFTEKSDVYAFGVVVLQILSGKSNLTASIRAAAVDRRFDDLIDENLEGKFLEFEAHNFARIALMCVDEIPENRLTMEDVIRQLTYSV</sequence>